<keyword evidence="2" id="KW-1185">Reference proteome</keyword>
<dbReference type="RefSeq" id="XP_037157277.1">
    <property type="nucleotide sequence ID" value="XM_037295276.1"/>
</dbReference>
<evidence type="ECO:0000313" key="1">
    <source>
        <dbReference type="EMBL" id="KAF6230020.1"/>
    </source>
</evidence>
<comment type="caution">
    <text evidence="1">The sequence shown here is derived from an EMBL/GenBank/DDBJ whole genome shotgun (WGS) entry which is preliminary data.</text>
</comment>
<proteinExistence type="predicted"/>
<sequence length="219" mass="25012">MKPSDRLVKSFCTRKNFEKVVHIPLQIIVAESPPMDVEPQVETREVGNRNSEYTQQYLIVEKIESAQRREQKGHRLYLRSAVLALSPRNTKQSPDVWTLHLHTEKDELLNLELSNDPSISRGIGPSDTRTELRWDDYKSQADKGALVVVEECMQVDIVNLEAAQFNRFKSWPCIAPDLLIGVARVVLLLSRLFVTRRADGKGVGECHFQLDLVAFFRGL</sequence>
<dbReference type="EMBL" id="JACCJB010000002">
    <property type="protein sequence ID" value="KAF6230020.1"/>
    <property type="molecule type" value="Genomic_DNA"/>
</dbReference>
<evidence type="ECO:0000313" key="2">
    <source>
        <dbReference type="Proteomes" id="UP000593566"/>
    </source>
</evidence>
<accession>A0A8H6FK57</accession>
<gene>
    <name evidence="1" type="ORF">HO133_004358</name>
</gene>
<protein>
    <submittedName>
        <fullName evidence="1">Uncharacterized protein</fullName>
    </submittedName>
</protein>
<dbReference type="AlphaFoldDB" id="A0A8H6FK57"/>
<dbReference type="GeneID" id="59332766"/>
<reference evidence="1 2" key="1">
    <citation type="journal article" date="2020" name="Genomics">
        <title>Complete, high-quality genomes from long-read metagenomic sequencing of two wolf lichen thalli reveals enigmatic genome architecture.</title>
        <authorList>
            <person name="McKenzie S.K."/>
            <person name="Walston R.F."/>
            <person name="Allen J.L."/>
        </authorList>
    </citation>
    <scope>NUCLEOTIDE SEQUENCE [LARGE SCALE GENOMIC DNA]</scope>
    <source>
        <strain evidence="1">WasteWater1</strain>
    </source>
</reference>
<dbReference type="Proteomes" id="UP000593566">
    <property type="component" value="Unassembled WGS sequence"/>
</dbReference>
<organism evidence="1 2">
    <name type="scientific">Letharia lupina</name>
    <dbReference type="NCBI Taxonomy" id="560253"/>
    <lineage>
        <taxon>Eukaryota</taxon>
        <taxon>Fungi</taxon>
        <taxon>Dikarya</taxon>
        <taxon>Ascomycota</taxon>
        <taxon>Pezizomycotina</taxon>
        <taxon>Lecanoromycetes</taxon>
        <taxon>OSLEUM clade</taxon>
        <taxon>Lecanoromycetidae</taxon>
        <taxon>Lecanorales</taxon>
        <taxon>Lecanorineae</taxon>
        <taxon>Parmeliaceae</taxon>
        <taxon>Letharia</taxon>
    </lineage>
</organism>
<name>A0A8H6FK57_9LECA</name>